<dbReference type="RefSeq" id="WP_189410861.1">
    <property type="nucleotide sequence ID" value="NZ_BMYJ01000003.1"/>
</dbReference>
<dbReference type="Proteomes" id="UP000638981">
    <property type="component" value="Unassembled WGS sequence"/>
</dbReference>
<dbReference type="GO" id="GO:0005509">
    <property type="term" value="F:calcium ion binding"/>
    <property type="evidence" value="ECO:0007669"/>
    <property type="project" value="InterPro"/>
</dbReference>
<keyword evidence="5" id="KW-1185">Reference proteome</keyword>
<dbReference type="PANTHER" id="PTHR38340">
    <property type="entry name" value="S-LAYER PROTEIN"/>
    <property type="match status" value="1"/>
</dbReference>
<comment type="subcellular location">
    <subcellularLocation>
        <location evidence="1">Secreted</location>
    </subcellularLocation>
</comment>
<dbReference type="SUPFAM" id="SSF51120">
    <property type="entry name" value="beta-Roll"/>
    <property type="match status" value="2"/>
</dbReference>
<name>A0A918WJS9_9RHOB</name>
<proteinExistence type="predicted"/>
<evidence type="ECO:0000256" key="3">
    <source>
        <dbReference type="SAM" id="MobiDB-lite"/>
    </source>
</evidence>
<evidence type="ECO:0000313" key="5">
    <source>
        <dbReference type="Proteomes" id="UP000638981"/>
    </source>
</evidence>
<organism evidence="4 5">
    <name type="scientific">Neogemmobacter tilapiae</name>
    <dbReference type="NCBI Taxonomy" id="875041"/>
    <lineage>
        <taxon>Bacteria</taxon>
        <taxon>Pseudomonadati</taxon>
        <taxon>Pseudomonadota</taxon>
        <taxon>Alphaproteobacteria</taxon>
        <taxon>Rhodobacterales</taxon>
        <taxon>Paracoccaceae</taxon>
        <taxon>Neogemmobacter</taxon>
    </lineage>
</organism>
<dbReference type="Pfam" id="PF00353">
    <property type="entry name" value="HemolysinCabind"/>
    <property type="match status" value="5"/>
</dbReference>
<accession>A0A918WJS9</accession>
<dbReference type="Gene3D" id="2.150.10.10">
    <property type="entry name" value="Serralysin-like metalloprotease, C-terminal"/>
    <property type="match status" value="3"/>
</dbReference>
<feature type="region of interest" description="Disordered" evidence="3">
    <location>
        <begin position="251"/>
        <end position="273"/>
    </location>
</feature>
<dbReference type="PRINTS" id="PR00313">
    <property type="entry name" value="CABNDNGRPT"/>
</dbReference>
<evidence type="ECO:0000256" key="2">
    <source>
        <dbReference type="ARBA" id="ARBA00022525"/>
    </source>
</evidence>
<sequence length="421" mass="42574">MATFRFGKYDAVTGANVQSYFSIAYSLMASGANASSTKITNSDSGNALRIEGKNMVFGTVPNPGIVKGEVTSLLLKHDGKETLSTTGLSTTGDDLIATMFAGPLGFLLAFMSGNDLVIGSALGDTLTGGFGNDTIRAGDGNDQIQAFFMSPEEDGRKTIYGGDGSDQIMTPMANDAIFGGNGDDSMVSIDGSDRMVGGSGNDTMTSQYGSLRGTGGAGNDQIVGGLGTNKLYGGSGSDFLAGSISRDTLDGGAGTDSMTGSNGDDRLSGGGGVDQLYGGAGDDRLDGGSGNDTVVGDGGNDTLYGGLGNDTLAGGSEADLFVFNSQLGGANADIVDDMQVNIDKIVLDRSIFAAIGATGLMAQSKFKIGANATDANDRIIYNSGTGQLYYDRDGNGGAAKVLFATLDTGLALDGADFLIIA</sequence>
<reference evidence="4" key="2">
    <citation type="submission" date="2020-09" db="EMBL/GenBank/DDBJ databases">
        <authorList>
            <person name="Sun Q."/>
            <person name="Kim S."/>
        </authorList>
    </citation>
    <scope>NUCLEOTIDE SEQUENCE</scope>
    <source>
        <strain evidence="4">KCTC 23310</strain>
    </source>
</reference>
<dbReference type="InterPro" id="IPR050557">
    <property type="entry name" value="RTX_toxin/Mannuronan_C5-epim"/>
</dbReference>
<comment type="caution">
    <text evidence="4">The sequence shown here is derived from an EMBL/GenBank/DDBJ whole genome shotgun (WGS) entry which is preliminary data.</text>
</comment>
<reference evidence="4" key="1">
    <citation type="journal article" date="2014" name="Int. J. Syst. Evol. Microbiol.">
        <title>Complete genome sequence of Corynebacterium casei LMG S-19264T (=DSM 44701T), isolated from a smear-ripened cheese.</title>
        <authorList>
            <consortium name="US DOE Joint Genome Institute (JGI-PGF)"/>
            <person name="Walter F."/>
            <person name="Albersmeier A."/>
            <person name="Kalinowski J."/>
            <person name="Ruckert C."/>
        </authorList>
    </citation>
    <scope>NUCLEOTIDE SEQUENCE</scope>
    <source>
        <strain evidence="4">KCTC 23310</strain>
    </source>
</reference>
<evidence type="ECO:0008006" key="6">
    <source>
        <dbReference type="Google" id="ProtNLM"/>
    </source>
</evidence>
<dbReference type="AlphaFoldDB" id="A0A918WJS9"/>
<dbReference type="PANTHER" id="PTHR38340:SF1">
    <property type="entry name" value="S-LAYER PROTEIN"/>
    <property type="match status" value="1"/>
</dbReference>
<dbReference type="EMBL" id="BMYJ01000003">
    <property type="protein sequence ID" value="GHC52286.1"/>
    <property type="molecule type" value="Genomic_DNA"/>
</dbReference>
<dbReference type="InterPro" id="IPR001343">
    <property type="entry name" value="Hemolysn_Ca-bd"/>
</dbReference>
<keyword evidence="2" id="KW-0964">Secreted</keyword>
<gene>
    <name evidence="4" type="ORF">GCM10007315_13540</name>
</gene>
<dbReference type="PROSITE" id="PS00330">
    <property type="entry name" value="HEMOLYSIN_CALCIUM"/>
    <property type="match status" value="2"/>
</dbReference>
<protein>
    <recommendedName>
        <fullName evidence="6">Calcium-binding protein</fullName>
    </recommendedName>
</protein>
<dbReference type="InterPro" id="IPR011049">
    <property type="entry name" value="Serralysin-like_metalloprot_C"/>
</dbReference>
<evidence type="ECO:0000256" key="1">
    <source>
        <dbReference type="ARBA" id="ARBA00004613"/>
    </source>
</evidence>
<evidence type="ECO:0000313" key="4">
    <source>
        <dbReference type="EMBL" id="GHC52286.1"/>
    </source>
</evidence>
<dbReference type="GO" id="GO:0005576">
    <property type="term" value="C:extracellular region"/>
    <property type="evidence" value="ECO:0007669"/>
    <property type="project" value="UniProtKB-SubCell"/>
</dbReference>
<dbReference type="InterPro" id="IPR018511">
    <property type="entry name" value="Hemolysin-typ_Ca-bd_CS"/>
</dbReference>